<proteinExistence type="predicted"/>
<comment type="caution">
    <text evidence="1">The sequence shown here is derived from an EMBL/GenBank/DDBJ whole genome shotgun (WGS) entry which is preliminary data.</text>
</comment>
<evidence type="ECO:0000313" key="2">
    <source>
        <dbReference type="Proteomes" id="UP001162483"/>
    </source>
</evidence>
<dbReference type="Proteomes" id="UP001162483">
    <property type="component" value="Unassembled WGS sequence"/>
</dbReference>
<dbReference type="EMBL" id="CATNWA010014398">
    <property type="protein sequence ID" value="CAI9571370.1"/>
    <property type="molecule type" value="Genomic_DNA"/>
</dbReference>
<feature type="non-terminal residue" evidence="1">
    <location>
        <position position="66"/>
    </location>
</feature>
<evidence type="ECO:0000313" key="1">
    <source>
        <dbReference type="EMBL" id="CAI9571370.1"/>
    </source>
</evidence>
<reference evidence="1" key="1">
    <citation type="submission" date="2023-05" db="EMBL/GenBank/DDBJ databases">
        <authorList>
            <person name="Stuckert A."/>
        </authorList>
    </citation>
    <scope>NUCLEOTIDE SEQUENCE</scope>
</reference>
<organism evidence="1 2">
    <name type="scientific">Staurois parvus</name>
    <dbReference type="NCBI Taxonomy" id="386267"/>
    <lineage>
        <taxon>Eukaryota</taxon>
        <taxon>Metazoa</taxon>
        <taxon>Chordata</taxon>
        <taxon>Craniata</taxon>
        <taxon>Vertebrata</taxon>
        <taxon>Euteleostomi</taxon>
        <taxon>Amphibia</taxon>
        <taxon>Batrachia</taxon>
        <taxon>Anura</taxon>
        <taxon>Neobatrachia</taxon>
        <taxon>Ranoidea</taxon>
        <taxon>Ranidae</taxon>
        <taxon>Staurois</taxon>
    </lineage>
</organism>
<sequence>HLGDICTVLTFGGYLYHPDIWGISVPSCHLGGYLYRPDIWGISVLSSIWGISVLSCHLGDICTVLT</sequence>
<gene>
    <name evidence="1" type="ORF">SPARVUS_LOCUS7232835</name>
</gene>
<protein>
    <submittedName>
        <fullName evidence="1">Uncharacterized protein</fullName>
    </submittedName>
</protein>
<feature type="non-terminal residue" evidence="1">
    <location>
        <position position="1"/>
    </location>
</feature>
<name>A0ABN9DFH8_9NEOB</name>
<accession>A0ABN9DFH8</accession>
<keyword evidence="2" id="KW-1185">Reference proteome</keyword>